<dbReference type="Proteomes" id="UP000886653">
    <property type="component" value="Unassembled WGS sequence"/>
</dbReference>
<dbReference type="SUPFAM" id="SSF50630">
    <property type="entry name" value="Acid proteases"/>
    <property type="match status" value="1"/>
</dbReference>
<evidence type="ECO:0000256" key="4">
    <source>
        <dbReference type="ARBA" id="ARBA00022670"/>
    </source>
</evidence>
<dbReference type="PANTHER" id="PTHR47966:SF75">
    <property type="entry name" value="ENDOPEPTIDASE (CTSD), PUTATIVE (AFU_ORTHOLOGUE AFUA_4G07040)-RELATED"/>
    <property type="match status" value="1"/>
</dbReference>
<keyword evidence="5" id="KW-0378">Hydrolase</keyword>
<keyword evidence="8" id="KW-0449">Lipoprotein</keyword>
<dbReference type="InterPro" id="IPR001461">
    <property type="entry name" value="Aspartic_peptidase_A1"/>
</dbReference>
<dbReference type="Pfam" id="PF00026">
    <property type="entry name" value="Asp"/>
    <property type="match status" value="1"/>
</dbReference>
<evidence type="ECO:0000256" key="7">
    <source>
        <dbReference type="ARBA" id="ARBA00023180"/>
    </source>
</evidence>
<comment type="caution">
    <text evidence="11">The sequence shown here is derived from an EMBL/GenBank/DDBJ whole genome shotgun (WGS) entry which is preliminary data.</text>
</comment>
<evidence type="ECO:0000313" key="11">
    <source>
        <dbReference type="EMBL" id="KAG0146584.1"/>
    </source>
</evidence>
<evidence type="ECO:0000259" key="10">
    <source>
        <dbReference type="PROSITE" id="PS51767"/>
    </source>
</evidence>
<evidence type="ECO:0000256" key="6">
    <source>
        <dbReference type="ARBA" id="ARBA00023136"/>
    </source>
</evidence>
<dbReference type="PANTHER" id="PTHR47966">
    <property type="entry name" value="BETA-SITE APP-CLEAVING ENZYME, ISOFORM A-RELATED"/>
    <property type="match status" value="1"/>
</dbReference>
<evidence type="ECO:0000256" key="9">
    <source>
        <dbReference type="PIRSR" id="PIRSR601461-1"/>
    </source>
</evidence>
<evidence type="ECO:0000256" key="1">
    <source>
        <dbReference type="ARBA" id="ARBA00004236"/>
    </source>
</evidence>
<dbReference type="GO" id="GO:0004190">
    <property type="term" value="F:aspartic-type endopeptidase activity"/>
    <property type="evidence" value="ECO:0007669"/>
    <property type="project" value="InterPro"/>
</dbReference>
<keyword evidence="4" id="KW-0645">Protease</keyword>
<evidence type="ECO:0000256" key="8">
    <source>
        <dbReference type="ARBA" id="ARBA00023288"/>
    </source>
</evidence>
<feature type="active site" evidence="9">
    <location>
        <position position="255"/>
    </location>
</feature>
<evidence type="ECO:0000256" key="3">
    <source>
        <dbReference type="ARBA" id="ARBA00022475"/>
    </source>
</evidence>
<dbReference type="Gene3D" id="2.40.70.10">
    <property type="entry name" value="Acid Proteases"/>
    <property type="match status" value="2"/>
</dbReference>
<organism evidence="11 12">
    <name type="scientific">Cronartium quercuum f. sp. fusiforme G11</name>
    <dbReference type="NCBI Taxonomy" id="708437"/>
    <lineage>
        <taxon>Eukaryota</taxon>
        <taxon>Fungi</taxon>
        <taxon>Dikarya</taxon>
        <taxon>Basidiomycota</taxon>
        <taxon>Pucciniomycotina</taxon>
        <taxon>Pucciniomycetes</taxon>
        <taxon>Pucciniales</taxon>
        <taxon>Coleosporiaceae</taxon>
        <taxon>Cronartium</taxon>
    </lineage>
</organism>
<keyword evidence="3" id="KW-1003">Cell membrane</keyword>
<keyword evidence="7" id="KW-0325">Glycoprotein</keyword>
<reference evidence="11" key="1">
    <citation type="submission" date="2013-11" db="EMBL/GenBank/DDBJ databases">
        <title>Genome sequence of the fusiform rust pathogen reveals effectors for host alternation and coevolution with pine.</title>
        <authorList>
            <consortium name="DOE Joint Genome Institute"/>
            <person name="Smith K."/>
            <person name="Pendleton A."/>
            <person name="Kubisiak T."/>
            <person name="Anderson C."/>
            <person name="Salamov A."/>
            <person name="Aerts A."/>
            <person name="Riley R."/>
            <person name="Clum A."/>
            <person name="Lindquist E."/>
            <person name="Ence D."/>
            <person name="Campbell M."/>
            <person name="Kronenberg Z."/>
            <person name="Feau N."/>
            <person name="Dhillon B."/>
            <person name="Hamelin R."/>
            <person name="Burleigh J."/>
            <person name="Smith J."/>
            <person name="Yandell M."/>
            <person name="Nelson C."/>
            <person name="Grigoriev I."/>
            <person name="Davis J."/>
        </authorList>
    </citation>
    <scope>NUCLEOTIDE SEQUENCE</scope>
    <source>
        <strain evidence="11">G11</strain>
    </source>
</reference>
<dbReference type="PRINTS" id="PR00792">
    <property type="entry name" value="PEPSIN"/>
</dbReference>
<dbReference type="InterPro" id="IPR033121">
    <property type="entry name" value="PEPTIDASE_A1"/>
</dbReference>
<dbReference type="FunFam" id="2.40.70.10:FF:000060">
    <property type="entry name" value="Aspartic-type endopeptidase ctsD"/>
    <property type="match status" value="1"/>
</dbReference>
<dbReference type="InterPro" id="IPR034164">
    <property type="entry name" value="Pepsin-like_dom"/>
</dbReference>
<evidence type="ECO:0000256" key="5">
    <source>
        <dbReference type="ARBA" id="ARBA00022801"/>
    </source>
</evidence>
<evidence type="ECO:0000313" key="12">
    <source>
        <dbReference type="Proteomes" id="UP000886653"/>
    </source>
</evidence>
<dbReference type="FunFam" id="2.40.70.10:FF:000008">
    <property type="entry name" value="Cathepsin D"/>
    <property type="match status" value="1"/>
</dbReference>
<accession>A0A9P6NLZ8</accession>
<comment type="similarity">
    <text evidence="2">Belongs to the peptidase A1 family.</text>
</comment>
<comment type="subcellular location">
    <subcellularLocation>
        <location evidence="1">Cell membrane</location>
    </subcellularLocation>
</comment>
<dbReference type="EMBL" id="MU167259">
    <property type="protein sequence ID" value="KAG0146584.1"/>
    <property type="molecule type" value="Genomic_DNA"/>
</dbReference>
<feature type="domain" description="Peptidase A1" evidence="10">
    <location>
        <begin position="49"/>
        <end position="365"/>
    </location>
</feature>
<dbReference type="InterPro" id="IPR021109">
    <property type="entry name" value="Peptidase_aspartic_dom_sf"/>
</dbReference>
<sequence>MPDTVSTSTNTGFNTKKLNALIDNVITSPGKPTAANSVGVSIEANDVAYFITIEVGTPPQNFNVIMDSGSSDFWLAGPKCTNSNTGENTCGHKSLTTESSSFKPTSTPFQVSYGTGQVSGVLVQEDVNLAGLTLAGHTFGAATSESNDFAAATVPFDGLMGTALSTLSNEKVLTPIESLAKSGKISGAFMGYSLGRSADTLNMGQVTVGGVDANKFEGSLTLIDNVNTRGFWEGAMAKVTVNGKTVLENKTGILDTGTTLIICPPDDAMAVHSAIPGAKSDGQGGFTLPCKTQATVALNFGGRDFSILASDLVVQPVKSNDLEGDCMSGISSGQIGGAHQWLLGDVFLKNVYLATDATNNQIGLAVIKSSL</sequence>
<dbReference type="OrthoDB" id="2747330at2759"/>
<dbReference type="GO" id="GO:0005886">
    <property type="term" value="C:plasma membrane"/>
    <property type="evidence" value="ECO:0007669"/>
    <property type="project" value="UniProtKB-SubCell"/>
</dbReference>
<proteinExistence type="inferred from homology"/>
<dbReference type="GO" id="GO:0006508">
    <property type="term" value="P:proteolysis"/>
    <property type="evidence" value="ECO:0007669"/>
    <property type="project" value="UniProtKB-KW"/>
</dbReference>
<keyword evidence="6" id="KW-0472">Membrane</keyword>
<name>A0A9P6NLZ8_9BASI</name>
<gene>
    <name evidence="11" type="ORF">CROQUDRAFT_44259</name>
</gene>
<protein>
    <recommendedName>
        <fullName evidence="10">Peptidase A1 domain-containing protein</fullName>
    </recommendedName>
</protein>
<dbReference type="CDD" id="cd05471">
    <property type="entry name" value="pepsin_like"/>
    <property type="match status" value="1"/>
</dbReference>
<feature type="active site" evidence="9">
    <location>
        <position position="67"/>
    </location>
</feature>
<keyword evidence="12" id="KW-1185">Reference proteome</keyword>
<dbReference type="AlphaFoldDB" id="A0A9P6NLZ8"/>
<evidence type="ECO:0000256" key="2">
    <source>
        <dbReference type="ARBA" id="ARBA00007447"/>
    </source>
</evidence>
<dbReference type="PROSITE" id="PS51767">
    <property type="entry name" value="PEPTIDASE_A1"/>
    <property type="match status" value="1"/>
</dbReference>